<evidence type="ECO:0000313" key="3">
    <source>
        <dbReference type="EMBL" id="QXE24316.1"/>
    </source>
</evidence>
<dbReference type="InterPro" id="IPR022552">
    <property type="entry name" value="UPF_Ycf55"/>
</dbReference>
<dbReference type="PANTHER" id="PTHR45566">
    <property type="entry name" value="HTH-TYPE TRANSCRIPTIONAL REGULATOR YHJB-RELATED"/>
    <property type="match status" value="1"/>
</dbReference>
<evidence type="ECO:0000313" key="4">
    <source>
        <dbReference type="Proteomes" id="UP000683511"/>
    </source>
</evidence>
<dbReference type="Pfam" id="PF12452">
    <property type="entry name" value="DUF3685"/>
    <property type="match status" value="1"/>
</dbReference>
<protein>
    <submittedName>
        <fullName evidence="3">Response regulator receiver protein</fullName>
    </submittedName>
</protein>
<dbReference type="InterPro" id="IPR016837">
    <property type="entry name" value="Uncharacterised_Ycf55_cyanobac"/>
</dbReference>
<proteinExistence type="predicted"/>
<dbReference type="InterPro" id="IPR051015">
    <property type="entry name" value="EvgA-like"/>
</dbReference>
<comment type="caution">
    <text evidence="1">Lacks conserved residue(s) required for the propagation of feature annotation.</text>
</comment>
<gene>
    <name evidence="3" type="ORF">B6N60_03021</name>
</gene>
<keyword evidence="4" id="KW-1185">Reference proteome</keyword>
<dbReference type="CDD" id="cd17535">
    <property type="entry name" value="REC_NarL-like"/>
    <property type="match status" value="1"/>
</dbReference>
<dbReference type="RefSeq" id="WP_190604360.1">
    <property type="nucleotide sequence ID" value="NZ_CP021056.1"/>
</dbReference>
<dbReference type="InterPro" id="IPR001789">
    <property type="entry name" value="Sig_transdc_resp-reg_receiver"/>
</dbReference>
<evidence type="ECO:0000256" key="1">
    <source>
        <dbReference type="PROSITE-ProRule" id="PRU00169"/>
    </source>
</evidence>
<dbReference type="AlphaFoldDB" id="A0A975Y5J9"/>
<sequence length="577" mass="65034">MRSIPLKIILIEPDPIFRLGLRVTLETIPHLQILADVATDTAALKILQETAIFDSNSVNLIVLELGNGRTQQSQLQSLQFCQQLKNLYPNLPILLLSSLTESKLLSAAKATGIEGYCPKGIDTEELVTIIQEVANGNRVWFGDNQTVNSPLPFAQLRHNLRFSSVGYIDTKLQAVTQQLQIPGIPLLERAILAGQQRELLTAKWFLNHILLTGQERQALQPTYRIPTPVMTDQTIVNQSDLSLMSARAPQLSLNNLQSTLLTSCIQKLQFTLQNLTEVPLEIDILREDKKRELLYIIIQNFEQELDRLRIMNLEIQSLNKLINLMLINIWKLSVADFFGNSNKIKIGGENIEIADFLLSKLSDLELQIIEKIPLVAELINYLLLQQDLNVDNNSYKAGSKEAQDQASVILENLVIQIGNCVVQPLLNYLADIETIKQEFYDRQIISTREIEKFRNSLSWKYRLNNSVAEPQAIFESRYDLFVFAPRGLAKISIYAPRNQELAQLSGIPLGVTLLLEFRDAIAPRLQSLLALLGNGIVFILTQVVGRGIGLIGRGILQGIGSASFTDQKWRRDNERKQ</sequence>
<dbReference type="SUPFAM" id="SSF52172">
    <property type="entry name" value="CheY-like"/>
    <property type="match status" value="1"/>
</dbReference>
<evidence type="ECO:0000259" key="2">
    <source>
        <dbReference type="PROSITE" id="PS50110"/>
    </source>
</evidence>
<dbReference type="SMART" id="SM00448">
    <property type="entry name" value="REC"/>
    <property type="match status" value="1"/>
</dbReference>
<dbReference type="PIRSF" id="PIRSF026434">
    <property type="entry name" value="RR_ycf55_prd"/>
    <property type="match status" value="1"/>
</dbReference>
<organism evidence="3 4">
    <name type="scientific">Richelia sinica FACHB-800</name>
    <dbReference type="NCBI Taxonomy" id="1357546"/>
    <lineage>
        <taxon>Bacteria</taxon>
        <taxon>Bacillati</taxon>
        <taxon>Cyanobacteriota</taxon>
        <taxon>Cyanophyceae</taxon>
        <taxon>Nostocales</taxon>
        <taxon>Nostocaceae</taxon>
        <taxon>Richelia</taxon>
    </lineage>
</organism>
<dbReference type="InterPro" id="IPR011006">
    <property type="entry name" value="CheY-like_superfamily"/>
</dbReference>
<accession>A0A975Y5J9</accession>
<dbReference type="EMBL" id="CP021056">
    <property type="protein sequence ID" value="QXE24316.1"/>
    <property type="molecule type" value="Genomic_DNA"/>
</dbReference>
<dbReference type="InterPro" id="IPR058245">
    <property type="entry name" value="NreC/VraR/RcsB-like_REC"/>
</dbReference>
<dbReference type="Gene3D" id="3.40.50.2300">
    <property type="match status" value="1"/>
</dbReference>
<feature type="domain" description="Response regulatory" evidence="2">
    <location>
        <begin position="7"/>
        <end position="134"/>
    </location>
</feature>
<dbReference type="PANTHER" id="PTHR45566:SF1">
    <property type="entry name" value="HTH-TYPE TRANSCRIPTIONAL REGULATOR YHJB-RELATED"/>
    <property type="match status" value="1"/>
</dbReference>
<dbReference type="PROSITE" id="PS50110">
    <property type="entry name" value="RESPONSE_REGULATORY"/>
    <property type="match status" value="1"/>
</dbReference>
<dbReference type="KEGG" id="rsin:B6N60_03021"/>
<dbReference type="GO" id="GO:0000160">
    <property type="term" value="P:phosphorelay signal transduction system"/>
    <property type="evidence" value="ECO:0007669"/>
    <property type="project" value="InterPro"/>
</dbReference>
<dbReference type="Proteomes" id="UP000683511">
    <property type="component" value="Chromosome"/>
</dbReference>
<reference evidence="3" key="1">
    <citation type="submission" date="2017-04" db="EMBL/GenBank/DDBJ databases">
        <title>Genome deletions in a multicellular cyanobacterial endosymbiont for morphological adaptation in marine diatoms.</title>
        <authorList>
            <person name="Wang Y."/>
            <person name="Gao H."/>
            <person name="Li R."/>
            <person name="Xu X."/>
        </authorList>
    </citation>
    <scope>NUCLEOTIDE SEQUENCE</scope>
    <source>
        <strain evidence="3">FACHB 800</strain>
    </source>
</reference>
<name>A0A975Y5J9_9NOST</name>